<dbReference type="WBParaSite" id="ECPE_0001565701-mRNA-1">
    <property type="protein sequence ID" value="ECPE_0001565701-mRNA-1"/>
    <property type="gene ID" value="ECPE_0001565701"/>
</dbReference>
<proteinExistence type="predicted"/>
<dbReference type="EMBL" id="UZAN01061182">
    <property type="protein sequence ID" value="VDP92887.1"/>
    <property type="molecule type" value="Genomic_DNA"/>
</dbReference>
<dbReference type="AlphaFoldDB" id="A0A183B8T2"/>
<dbReference type="Proteomes" id="UP000272942">
    <property type="component" value="Unassembled WGS sequence"/>
</dbReference>
<evidence type="ECO:0000313" key="1">
    <source>
        <dbReference type="EMBL" id="VDP92887.1"/>
    </source>
</evidence>
<organism evidence="3">
    <name type="scientific">Echinostoma caproni</name>
    <dbReference type="NCBI Taxonomy" id="27848"/>
    <lineage>
        <taxon>Eukaryota</taxon>
        <taxon>Metazoa</taxon>
        <taxon>Spiralia</taxon>
        <taxon>Lophotrochozoa</taxon>
        <taxon>Platyhelminthes</taxon>
        <taxon>Trematoda</taxon>
        <taxon>Digenea</taxon>
        <taxon>Plagiorchiida</taxon>
        <taxon>Echinostomata</taxon>
        <taxon>Echinostomatoidea</taxon>
        <taxon>Echinostomatidae</taxon>
        <taxon>Echinostoma</taxon>
    </lineage>
</organism>
<evidence type="ECO:0000313" key="3">
    <source>
        <dbReference type="WBParaSite" id="ECPE_0001565701-mRNA-1"/>
    </source>
</evidence>
<dbReference type="OrthoDB" id="411871at2759"/>
<evidence type="ECO:0000313" key="2">
    <source>
        <dbReference type="Proteomes" id="UP000272942"/>
    </source>
</evidence>
<reference evidence="3" key="1">
    <citation type="submission" date="2016-06" db="UniProtKB">
        <authorList>
            <consortium name="WormBaseParasite"/>
        </authorList>
    </citation>
    <scope>IDENTIFICATION</scope>
</reference>
<keyword evidence="2" id="KW-1185">Reference proteome</keyword>
<gene>
    <name evidence="1" type="ORF">ECPE_LOCUS15615</name>
</gene>
<protein>
    <submittedName>
        <fullName evidence="3">Reverse transcriptase domain-containing protein</fullName>
    </submittedName>
</protein>
<accession>A0A183B8T2</accession>
<name>A0A183B8T2_9TREM</name>
<reference evidence="1 2" key="2">
    <citation type="submission" date="2018-11" db="EMBL/GenBank/DDBJ databases">
        <authorList>
            <consortium name="Pathogen Informatics"/>
        </authorList>
    </citation>
    <scope>NUCLEOTIDE SEQUENCE [LARGE SCALE GENOMIC DNA]</scope>
    <source>
        <strain evidence="1 2">Egypt</strain>
    </source>
</reference>
<sequence>MQSKAHSWIAVNSVVNADGFSAATSKEKAEVLKSFFKKFHISDLGNPLPDPMGRLPEQQMAPFVLEAKEVEAALKQLEQNKAAGRDGLHPVTMRPIADIIAGAHSDFQPIPCLRNAAGRLNHGRSGANQQKWVNGGCIELSSSEPAFRSPENLRASP</sequence>